<feature type="domain" description="Reverse transcriptase" evidence="2">
    <location>
        <begin position="503"/>
        <end position="785"/>
    </location>
</feature>
<gene>
    <name evidence="3" type="ORF">G2W53_028665</name>
</gene>
<dbReference type="Gene3D" id="3.60.10.10">
    <property type="entry name" value="Endonuclease/exonuclease/phosphatase"/>
    <property type="match status" value="1"/>
</dbReference>
<evidence type="ECO:0000313" key="4">
    <source>
        <dbReference type="Proteomes" id="UP000634136"/>
    </source>
</evidence>
<evidence type="ECO:0000256" key="1">
    <source>
        <dbReference type="SAM" id="Phobius"/>
    </source>
</evidence>
<dbReference type="Proteomes" id="UP000634136">
    <property type="component" value="Unassembled WGS sequence"/>
</dbReference>
<dbReference type="PANTHER" id="PTHR31635:SF196">
    <property type="entry name" value="REVERSE TRANSCRIPTASE DOMAIN-CONTAINING PROTEIN-RELATED"/>
    <property type="match status" value="1"/>
</dbReference>
<keyword evidence="1" id="KW-0472">Membrane</keyword>
<name>A0A834T5R3_9FABA</name>
<dbReference type="InterPro" id="IPR043502">
    <property type="entry name" value="DNA/RNA_pol_sf"/>
</dbReference>
<keyword evidence="1" id="KW-1133">Transmembrane helix</keyword>
<protein>
    <submittedName>
        <fullName evidence="3">Ribonuclease H</fullName>
    </submittedName>
</protein>
<dbReference type="Pfam" id="PF13966">
    <property type="entry name" value="zf-RVT"/>
    <property type="match status" value="1"/>
</dbReference>
<dbReference type="OrthoDB" id="786283at2759"/>
<feature type="transmembrane region" description="Helical" evidence="1">
    <location>
        <begin position="114"/>
        <end position="134"/>
    </location>
</feature>
<evidence type="ECO:0000313" key="3">
    <source>
        <dbReference type="EMBL" id="KAF7814696.1"/>
    </source>
</evidence>
<dbReference type="Pfam" id="PF00078">
    <property type="entry name" value="RVT_1"/>
    <property type="match status" value="1"/>
</dbReference>
<accession>A0A834T5R3</accession>
<feature type="transmembrane region" description="Helical" evidence="1">
    <location>
        <begin position="186"/>
        <end position="203"/>
    </location>
</feature>
<keyword evidence="1" id="KW-0812">Transmembrane</keyword>
<dbReference type="EMBL" id="JAAIUW010000009">
    <property type="protein sequence ID" value="KAF7814696.1"/>
    <property type="molecule type" value="Genomic_DNA"/>
</dbReference>
<dbReference type="InterPro" id="IPR026960">
    <property type="entry name" value="RVT-Znf"/>
</dbReference>
<reference evidence="3" key="1">
    <citation type="submission" date="2020-09" db="EMBL/GenBank/DDBJ databases">
        <title>Genome-Enabled Discovery of Anthraquinone Biosynthesis in Senna tora.</title>
        <authorList>
            <person name="Kang S.-H."/>
            <person name="Pandey R.P."/>
            <person name="Lee C.-M."/>
            <person name="Sim J.-S."/>
            <person name="Jeong J.-T."/>
            <person name="Choi B.-S."/>
            <person name="Jung M."/>
            <person name="Ginzburg D."/>
            <person name="Zhao K."/>
            <person name="Won S.Y."/>
            <person name="Oh T.-J."/>
            <person name="Yu Y."/>
            <person name="Kim N.-H."/>
            <person name="Lee O.R."/>
            <person name="Lee T.-H."/>
            <person name="Bashyal P."/>
            <person name="Kim T.-S."/>
            <person name="Lee W.-H."/>
            <person name="Kawkins C."/>
            <person name="Kim C.-K."/>
            <person name="Kim J.S."/>
            <person name="Ahn B.O."/>
            <person name="Rhee S.Y."/>
            <person name="Sohng J.K."/>
        </authorList>
    </citation>
    <scope>NUCLEOTIDE SEQUENCE</scope>
    <source>
        <tissue evidence="3">Leaf</tissue>
    </source>
</reference>
<dbReference type="CDD" id="cd01650">
    <property type="entry name" value="RT_nLTR_like"/>
    <property type="match status" value="1"/>
</dbReference>
<feature type="transmembrane region" description="Helical" evidence="1">
    <location>
        <begin position="83"/>
        <end position="102"/>
    </location>
</feature>
<dbReference type="PROSITE" id="PS50878">
    <property type="entry name" value="RT_POL"/>
    <property type="match status" value="1"/>
</dbReference>
<proteinExistence type="predicted"/>
<dbReference type="SUPFAM" id="SSF56672">
    <property type="entry name" value="DNA/RNA polymerases"/>
    <property type="match status" value="1"/>
</dbReference>
<dbReference type="PANTHER" id="PTHR31635">
    <property type="entry name" value="REVERSE TRANSCRIPTASE DOMAIN-CONTAINING PROTEIN-RELATED"/>
    <property type="match status" value="1"/>
</dbReference>
<dbReference type="InterPro" id="IPR036691">
    <property type="entry name" value="Endo/exonu/phosph_ase_sf"/>
</dbReference>
<dbReference type="SUPFAM" id="SSF56219">
    <property type="entry name" value="DNase I-like"/>
    <property type="match status" value="1"/>
</dbReference>
<comment type="caution">
    <text evidence="3">The sequence shown here is derived from an EMBL/GenBank/DDBJ whole genome shotgun (WGS) entry which is preliminary data.</text>
</comment>
<organism evidence="3 4">
    <name type="scientific">Senna tora</name>
    <dbReference type="NCBI Taxonomy" id="362788"/>
    <lineage>
        <taxon>Eukaryota</taxon>
        <taxon>Viridiplantae</taxon>
        <taxon>Streptophyta</taxon>
        <taxon>Embryophyta</taxon>
        <taxon>Tracheophyta</taxon>
        <taxon>Spermatophyta</taxon>
        <taxon>Magnoliopsida</taxon>
        <taxon>eudicotyledons</taxon>
        <taxon>Gunneridae</taxon>
        <taxon>Pentapetalae</taxon>
        <taxon>rosids</taxon>
        <taxon>fabids</taxon>
        <taxon>Fabales</taxon>
        <taxon>Fabaceae</taxon>
        <taxon>Caesalpinioideae</taxon>
        <taxon>Cassia clade</taxon>
        <taxon>Senna</taxon>
    </lineage>
</organism>
<evidence type="ECO:0000259" key="2">
    <source>
        <dbReference type="PROSITE" id="PS50878"/>
    </source>
</evidence>
<dbReference type="InterPro" id="IPR000477">
    <property type="entry name" value="RT_dom"/>
</dbReference>
<sequence length="1437" mass="165517">MFSTSSLPSYPPNDVVDPSPLLTHSLSDHLLRRPTPPLRSAARYFRRASGRRMMLREPSLRVRENAAEQLEARQSQWAFSKTVVILDVVWHMAFVVVGVVVLGMSMEEKPTAPLRAWVCCYLIEGVFHCACVIVKYRRRVEARAASASMEQQDEDAAWPSGGSDVEESGVGRLQETHGCRKRMESLNTMLAFIWWLLGFYWWIHAHITLPNQQQFLFIGVYGPSVLNERNSLWDFLNNVRPGNSPWIVIGDFNQIINNREKLSKNQKIRGSSRLVDSINSLGLIDLPTTGNWFTWTNGRQGDDLVWERIDKTFSNTNWLHLFPETWVEVLPVAASGHSPLVIHVQRAHPSKQYSFKFELMWLQHPQFQEIIRSNWLPTNSGSRAMQVNSKLNSITKKIAQWNKHEFDPALIKEAAKKYFMDLYSSNSSMSPDQRKIIVSNSGIPILTEDHIQHLTKPFTKFEIETALFQMKGSKAPSPDGMPPIFFQQFWDTVGTDITGMVASFLTRGHLLRTFNRTNVVLIPKKDNPASLKDYRPISLCNTSYKIIAKTLTNRLQPIMKDIILPFQNAFVKDRSIHDNIILAKELLHYINGGKNRKQVWAALKVDLHKAYDKVTWLFLEEVLTHMNFPPLWRRIIMECVTTSTLRIRINGDYSDWFHPKAGLRQGDPLSPYLFVLCTNVLSSYLVQAEHLKHIQGPKISRQAHPLNHLMYADDLLIFFKANQETCANVDLLLNIFGQASGLLMNKEKSEMKFSPNTSENQKNLFLSIINCKGQDYFDKYLGAFIDGPNQDRQNAELILDHLQQKLTGWKASMLSQAARFTLIQAVLSAIPLYTLHFTSLTDNYARKCNSLMNNFFWGNWGDGKTTPLIAWDKICRSKAEGGLGLRSIQSLNKALLEKQLCRIITSNQGLMSTIMRAKYVDPFPNGNLKCRPYDSPLWKKLYKCKHLVMDHLRWRVGDGTTISLYDHYWVPPDYHTHPFTKVSQLMSGGFWDSAKLRRVYLPQKIKTISKINISFTNQKDILIWGNSTSGKYDLKEAYHISRPEQSGSPLRNCEWQGIWKLKFPYKIIMFWWRTLHNGLPLRQNLARRGFRIEDSCPFGCDESETESHLFKNCPFAKLVWFESKLMIRTESINQNSIIDWIDFWIQDQDTNNAHIRNSLIPEAITICWSIYTQRNQVLFQDGKRDHNEVLNRVSHVMKNIQHAFELPTLDPFFALDRPHHRPTPYHPRNIANSSSITIFCSWRKDALRLTKSVILYTYHNSHIYPLIMLVVNMKNNMLTSVVQCLRTWMLMPHGSHFKAVICIPNRNLISQLHQRSLAPLTYSIIIDDIVAINSPYGNFTFTFLPQEGASKEEINQLPKYRFQRVEGDVQDSSSKGIMTECDSDTPAQHLISMEDASSENFLATTIFTYTALLHINATCPLCKFNLLNANHPPQQEV</sequence>
<keyword evidence="4" id="KW-1185">Reference proteome</keyword>